<dbReference type="InterPro" id="IPR018392">
    <property type="entry name" value="LysM"/>
</dbReference>
<dbReference type="GO" id="GO:0032153">
    <property type="term" value="C:cell division site"/>
    <property type="evidence" value="ECO:0007669"/>
    <property type="project" value="TreeGrafter"/>
</dbReference>
<dbReference type="GO" id="GO:0004222">
    <property type="term" value="F:metalloendopeptidase activity"/>
    <property type="evidence" value="ECO:0007669"/>
    <property type="project" value="TreeGrafter"/>
</dbReference>
<feature type="region of interest" description="Disordered" evidence="2">
    <location>
        <begin position="33"/>
        <end position="56"/>
    </location>
</feature>
<keyword evidence="6" id="KW-1185">Reference proteome</keyword>
<feature type="compositionally biased region" description="Basic and acidic residues" evidence="2">
    <location>
        <begin position="243"/>
        <end position="295"/>
    </location>
</feature>
<dbReference type="PROSITE" id="PS51782">
    <property type="entry name" value="LYSM"/>
    <property type="match status" value="1"/>
</dbReference>
<feature type="compositionally biased region" description="Low complexity" evidence="2">
    <location>
        <begin position="184"/>
        <end position="202"/>
    </location>
</feature>
<reference evidence="5 6" key="1">
    <citation type="submission" date="2018-05" db="EMBL/GenBank/DDBJ databases">
        <title>Genomic Encyclopedia of Type Strains, Phase IV (KMG-IV): sequencing the most valuable type-strain genomes for metagenomic binning, comparative biology and taxonomic classification.</title>
        <authorList>
            <person name="Goeker M."/>
        </authorList>
    </citation>
    <scope>NUCLEOTIDE SEQUENCE [LARGE SCALE GENOMIC DNA]</scope>
    <source>
        <strain evidence="5 6">DSM 29661</strain>
    </source>
</reference>
<accession>A0A318KKN9</accession>
<feature type="chain" id="PRO_5016337803" evidence="3">
    <location>
        <begin position="24"/>
        <end position="439"/>
    </location>
</feature>
<feature type="region of interest" description="Disordered" evidence="2">
    <location>
        <begin position="81"/>
        <end position="137"/>
    </location>
</feature>
<feature type="region of interest" description="Disordered" evidence="2">
    <location>
        <begin position="182"/>
        <end position="215"/>
    </location>
</feature>
<dbReference type="GO" id="GO:0009279">
    <property type="term" value="C:cell outer membrane"/>
    <property type="evidence" value="ECO:0007669"/>
    <property type="project" value="TreeGrafter"/>
</dbReference>
<dbReference type="SUPFAM" id="SSF54106">
    <property type="entry name" value="LysM domain"/>
    <property type="match status" value="1"/>
</dbReference>
<dbReference type="InterPro" id="IPR011055">
    <property type="entry name" value="Dup_hybrid_motif"/>
</dbReference>
<feature type="compositionally biased region" description="Low complexity" evidence="2">
    <location>
        <begin position="84"/>
        <end position="96"/>
    </location>
</feature>
<evidence type="ECO:0000259" key="4">
    <source>
        <dbReference type="PROSITE" id="PS51782"/>
    </source>
</evidence>
<dbReference type="Proteomes" id="UP000247555">
    <property type="component" value="Unassembled WGS sequence"/>
</dbReference>
<evidence type="ECO:0000256" key="2">
    <source>
        <dbReference type="SAM" id="MobiDB-lite"/>
    </source>
</evidence>
<evidence type="ECO:0000313" key="6">
    <source>
        <dbReference type="Proteomes" id="UP000247555"/>
    </source>
</evidence>
<name>A0A318KKN9_9NEIS</name>
<feature type="domain" description="LysM" evidence="4">
    <location>
        <begin position="133"/>
        <end position="177"/>
    </location>
</feature>
<evidence type="ECO:0000256" key="1">
    <source>
        <dbReference type="ARBA" id="ARBA00038420"/>
    </source>
</evidence>
<feature type="compositionally biased region" description="Basic and acidic residues" evidence="2">
    <location>
        <begin position="123"/>
        <end position="137"/>
    </location>
</feature>
<sequence>MRAAKPFYLAVLGLTLSGCSALSQSPAPVVQGGQTRPATAYPDAYTPPPAPMASGSRGAVTVQAAPAGEVSVYRAKAPVKVTPASSTSTTTTASSTHIPAYPMNSSQAAPAPTPVPMGSRAPSSRDPDDDRPDSYKVKAGDTLYSIALNYGQDYRDIAAWNQLDDPGVIKVDQVLRLTPPAEPAPARSVAVAPAAAPAAEKPAPTPPVADAGARHGPKAVKLPYSAEAVRKIGSVAEAAPADKSADKSEARSDSKTEKQAKADKPASKTEKDNKVDSKAVDKDKLGKDKERDSSKNTEAPRAPTVAEPAASAQAGEEDVASWGWPTQGKVINRFTDNNKGIDIGGKTGQPVLASAKGRVVYSGSGLRGYGKLIIIKHNKTFLTAYAHNSQLLVKEGQVVTKGQKIAEMGNSDADQVKLHFEIRRFGKPVDPQKYLGNAP</sequence>
<dbReference type="PANTHER" id="PTHR21666">
    <property type="entry name" value="PEPTIDASE-RELATED"/>
    <property type="match status" value="1"/>
</dbReference>
<dbReference type="InterPro" id="IPR016047">
    <property type="entry name" value="M23ase_b-sheet_dom"/>
</dbReference>
<dbReference type="EMBL" id="QJKI01000012">
    <property type="protein sequence ID" value="PXX78359.1"/>
    <property type="molecule type" value="Genomic_DNA"/>
</dbReference>
<dbReference type="Gene3D" id="2.70.70.10">
    <property type="entry name" value="Glucose Permease (Domain IIA)"/>
    <property type="match status" value="1"/>
</dbReference>
<gene>
    <name evidence="5" type="ORF">DFR34_11278</name>
</gene>
<dbReference type="Pfam" id="PF01551">
    <property type="entry name" value="Peptidase_M23"/>
    <property type="match status" value="1"/>
</dbReference>
<dbReference type="CDD" id="cd00118">
    <property type="entry name" value="LysM"/>
    <property type="match status" value="1"/>
</dbReference>
<dbReference type="Pfam" id="PF01476">
    <property type="entry name" value="LysM"/>
    <property type="match status" value="1"/>
</dbReference>
<dbReference type="Gene3D" id="3.10.350.10">
    <property type="entry name" value="LysM domain"/>
    <property type="match status" value="1"/>
</dbReference>
<dbReference type="AlphaFoldDB" id="A0A318KKN9"/>
<evidence type="ECO:0000256" key="3">
    <source>
        <dbReference type="SAM" id="SignalP"/>
    </source>
</evidence>
<dbReference type="RefSeq" id="WP_245906862.1">
    <property type="nucleotide sequence ID" value="NZ_QJKI01000012.1"/>
</dbReference>
<protein>
    <submittedName>
        <fullName evidence="5">Murein DD-endopeptidase MepM/ murein hydrolase activator NlpD</fullName>
    </submittedName>
</protein>
<dbReference type="PANTHER" id="PTHR21666:SF263">
    <property type="entry name" value="MUREIN HYDROLASE ACTIVATOR NLPD"/>
    <property type="match status" value="1"/>
</dbReference>
<comment type="caution">
    <text evidence="5">The sequence shown here is derived from an EMBL/GenBank/DDBJ whole genome shotgun (WGS) entry which is preliminary data.</text>
</comment>
<dbReference type="InterPro" id="IPR036779">
    <property type="entry name" value="LysM_dom_sf"/>
</dbReference>
<dbReference type="PROSITE" id="PS51257">
    <property type="entry name" value="PROKAR_LIPOPROTEIN"/>
    <property type="match status" value="1"/>
</dbReference>
<organism evidence="5 6">
    <name type="scientific">Rivihabitans pingtungensis</name>
    <dbReference type="NCBI Taxonomy" id="1054498"/>
    <lineage>
        <taxon>Bacteria</taxon>
        <taxon>Pseudomonadati</taxon>
        <taxon>Pseudomonadota</taxon>
        <taxon>Betaproteobacteria</taxon>
        <taxon>Neisseriales</taxon>
        <taxon>Aquaspirillaceae</taxon>
        <taxon>Rivihabitans</taxon>
    </lineage>
</organism>
<dbReference type="InterPro" id="IPR050570">
    <property type="entry name" value="Cell_wall_metabolism_enzyme"/>
</dbReference>
<proteinExistence type="inferred from homology"/>
<dbReference type="SMART" id="SM00257">
    <property type="entry name" value="LysM"/>
    <property type="match status" value="1"/>
</dbReference>
<evidence type="ECO:0000313" key="5">
    <source>
        <dbReference type="EMBL" id="PXX78359.1"/>
    </source>
</evidence>
<keyword evidence="5" id="KW-0378">Hydrolase</keyword>
<dbReference type="CDD" id="cd12797">
    <property type="entry name" value="M23_peptidase"/>
    <property type="match status" value="1"/>
</dbReference>
<feature type="signal peptide" evidence="3">
    <location>
        <begin position="1"/>
        <end position="23"/>
    </location>
</feature>
<dbReference type="SUPFAM" id="SSF51261">
    <property type="entry name" value="Duplicated hybrid motif"/>
    <property type="match status" value="1"/>
</dbReference>
<keyword evidence="3" id="KW-0732">Signal</keyword>
<feature type="region of interest" description="Disordered" evidence="2">
    <location>
        <begin position="237"/>
        <end position="323"/>
    </location>
</feature>
<comment type="similarity">
    <text evidence="1">Belongs to the E.coli NlpD/Haemophilus LppB family.</text>
</comment>